<evidence type="ECO:0000313" key="3">
    <source>
        <dbReference type="Proteomes" id="UP001163828"/>
    </source>
</evidence>
<keyword evidence="3" id="KW-1185">Reference proteome</keyword>
<feature type="chain" id="PRO_5047089552" description="Secreted protein" evidence="1">
    <location>
        <begin position="23"/>
        <end position="76"/>
    </location>
</feature>
<dbReference type="EMBL" id="MU790914">
    <property type="protein sequence ID" value="KAJ3992011.1"/>
    <property type="molecule type" value="Genomic_DNA"/>
</dbReference>
<evidence type="ECO:0000313" key="2">
    <source>
        <dbReference type="EMBL" id="KAJ3992011.1"/>
    </source>
</evidence>
<gene>
    <name evidence="2" type="ORF">F5050DRAFT_1791105</name>
</gene>
<name>A0ABQ8Q2Q6_9AGAR</name>
<evidence type="ECO:0000256" key="1">
    <source>
        <dbReference type="SAM" id="SignalP"/>
    </source>
</evidence>
<organism evidence="2 3">
    <name type="scientific">Lentinula boryana</name>
    <dbReference type="NCBI Taxonomy" id="40481"/>
    <lineage>
        <taxon>Eukaryota</taxon>
        <taxon>Fungi</taxon>
        <taxon>Dikarya</taxon>
        <taxon>Basidiomycota</taxon>
        <taxon>Agaricomycotina</taxon>
        <taxon>Agaricomycetes</taxon>
        <taxon>Agaricomycetidae</taxon>
        <taxon>Agaricales</taxon>
        <taxon>Marasmiineae</taxon>
        <taxon>Omphalotaceae</taxon>
        <taxon>Lentinula</taxon>
    </lineage>
</organism>
<keyword evidence="1" id="KW-0732">Signal</keyword>
<sequence>MLREKSVHLVVSLLGMVEAIFAVTPSETINRRKYPSASRNIVRYASTGFRLVWFSHVLEQCFFTKFRFPLSQVITN</sequence>
<feature type="signal peptide" evidence="1">
    <location>
        <begin position="1"/>
        <end position="22"/>
    </location>
</feature>
<accession>A0ABQ8Q2Q6</accession>
<comment type="caution">
    <text evidence="2">The sequence shown here is derived from an EMBL/GenBank/DDBJ whole genome shotgun (WGS) entry which is preliminary data.</text>
</comment>
<protein>
    <recommendedName>
        <fullName evidence="4">Secreted protein</fullName>
    </recommendedName>
</protein>
<proteinExistence type="predicted"/>
<reference evidence="2" key="1">
    <citation type="submission" date="2022-08" db="EMBL/GenBank/DDBJ databases">
        <authorList>
            <consortium name="DOE Joint Genome Institute"/>
            <person name="Min B."/>
            <person name="Riley R."/>
            <person name="Sierra-Patev S."/>
            <person name="Naranjo-Ortiz M."/>
            <person name="Looney B."/>
            <person name="Konkel Z."/>
            <person name="Slot J.C."/>
            <person name="Sakamoto Y."/>
            <person name="Steenwyk J.L."/>
            <person name="Rokas A."/>
            <person name="Carro J."/>
            <person name="Camarero S."/>
            <person name="Ferreira P."/>
            <person name="Molpeceres G."/>
            <person name="Ruiz-Duenas F.J."/>
            <person name="Serrano A."/>
            <person name="Henrissat B."/>
            <person name="Drula E."/>
            <person name="Hughes K.W."/>
            <person name="Mata J.L."/>
            <person name="Ishikawa N.K."/>
            <person name="Vargas-Isla R."/>
            <person name="Ushijima S."/>
            <person name="Smith C.A."/>
            <person name="Ahrendt S."/>
            <person name="Andreopoulos W."/>
            <person name="He G."/>
            <person name="Labutti K."/>
            <person name="Lipzen A."/>
            <person name="Ng V."/>
            <person name="Sandor L."/>
            <person name="Barry K."/>
            <person name="Martinez A.T."/>
            <person name="Xiao Y."/>
            <person name="Gibbons J.G."/>
            <person name="Terashima K."/>
            <person name="Hibbett D.S."/>
            <person name="Grigoriev I.V."/>
        </authorList>
    </citation>
    <scope>NUCLEOTIDE SEQUENCE</scope>
    <source>
        <strain evidence="2">TFB10827</strain>
    </source>
</reference>
<evidence type="ECO:0008006" key="4">
    <source>
        <dbReference type="Google" id="ProtNLM"/>
    </source>
</evidence>
<dbReference type="Proteomes" id="UP001163828">
    <property type="component" value="Unassembled WGS sequence"/>
</dbReference>